<evidence type="ECO:0000313" key="2">
    <source>
        <dbReference type="EMBL" id="RVW52929.1"/>
    </source>
</evidence>
<accession>A0A438EYV6</accession>
<dbReference type="Proteomes" id="UP000288805">
    <property type="component" value="Unassembled WGS sequence"/>
</dbReference>
<proteinExistence type="predicted"/>
<sequence>MSNNLVSGQLLLPNQQMTQLEPTSNNLDSSLPNMQMGQIGTLPNDHGLQHLSVSSKQMELLEPISCIQISPMIPVSSKKLGQIEPRADSLVAKQCLMPNGNSVQLMPLLSGCLTAAILPDRRSTFSGYFTSDACRRMGEKYDSTSPSRHVQILWRKKELLQRVDRDSVAGDYYCSRGILPSTLAPSIGRTLSSQKILYLPTVEMTSPSRSRYSARGDEGYFEWQDSIERRQRENERQTQILLQETRKLREENNVLRIQGSSQRQHYQRGQDPYLNQEAPFP</sequence>
<protein>
    <submittedName>
        <fullName evidence="2">Uncharacterized protein</fullName>
    </submittedName>
</protein>
<dbReference type="EMBL" id="QGNW01001159">
    <property type="protein sequence ID" value="RVW52929.1"/>
    <property type="molecule type" value="Genomic_DNA"/>
</dbReference>
<comment type="caution">
    <text evidence="2">The sequence shown here is derived from an EMBL/GenBank/DDBJ whole genome shotgun (WGS) entry which is preliminary data.</text>
</comment>
<evidence type="ECO:0000256" key="1">
    <source>
        <dbReference type="SAM" id="MobiDB-lite"/>
    </source>
</evidence>
<reference evidence="2 3" key="1">
    <citation type="journal article" date="2018" name="PLoS Genet.">
        <title>Population sequencing reveals clonal diversity and ancestral inbreeding in the grapevine cultivar Chardonnay.</title>
        <authorList>
            <person name="Roach M.J."/>
            <person name="Johnson D.L."/>
            <person name="Bohlmann J."/>
            <person name="van Vuuren H.J."/>
            <person name="Jones S.J."/>
            <person name="Pretorius I.S."/>
            <person name="Schmidt S.A."/>
            <person name="Borneman A.R."/>
        </authorList>
    </citation>
    <scope>NUCLEOTIDE SEQUENCE [LARGE SCALE GENOMIC DNA]</scope>
    <source>
        <strain evidence="3">cv. Chardonnay</strain>
        <tissue evidence="2">Leaf</tissue>
    </source>
</reference>
<name>A0A438EYV6_VITVI</name>
<evidence type="ECO:0000313" key="3">
    <source>
        <dbReference type="Proteomes" id="UP000288805"/>
    </source>
</evidence>
<organism evidence="2 3">
    <name type="scientific">Vitis vinifera</name>
    <name type="common">Grape</name>
    <dbReference type="NCBI Taxonomy" id="29760"/>
    <lineage>
        <taxon>Eukaryota</taxon>
        <taxon>Viridiplantae</taxon>
        <taxon>Streptophyta</taxon>
        <taxon>Embryophyta</taxon>
        <taxon>Tracheophyta</taxon>
        <taxon>Spermatophyta</taxon>
        <taxon>Magnoliopsida</taxon>
        <taxon>eudicotyledons</taxon>
        <taxon>Gunneridae</taxon>
        <taxon>Pentapetalae</taxon>
        <taxon>rosids</taxon>
        <taxon>Vitales</taxon>
        <taxon>Vitaceae</taxon>
        <taxon>Viteae</taxon>
        <taxon>Vitis</taxon>
    </lineage>
</organism>
<dbReference type="AlphaFoldDB" id="A0A438EYV6"/>
<gene>
    <name evidence="2" type="ORF">CK203_072722</name>
</gene>
<feature type="region of interest" description="Disordered" evidence="1">
    <location>
        <begin position="257"/>
        <end position="281"/>
    </location>
</feature>